<evidence type="ECO:0000313" key="7">
    <source>
        <dbReference type="EMBL" id="MDJ1483242.1"/>
    </source>
</evidence>
<keyword evidence="3 4" id="KW-0408">Iron</keyword>
<dbReference type="EMBL" id="JASJOS010000010">
    <property type="protein sequence ID" value="MDJ1483242.1"/>
    <property type="molecule type" value="Genomic_DNA"/>
</dbReference>
<organism evidence="7 8">
    <name type="scientific">Xanthocytophaga flava</name>
    <dbReference type="NCBI Taxonomy" id="3048013"/>
    <lineage>
        <taxon>Bacteria</taxon>
        <taxon>Pseudomonadati</taxon>
        <taxon>Bacteroidota</taxon>
        <taxon>Cytophagia</taxon>
        <taxon>Cytophagales</taxon>
        <taxon>Rhodocytophagaceae</taxon>
        <taxon>Xanthocytophaga</taxon>
    </lineage>
</organism>
<protein>
    <submittedName>
        <fullName evidence="7">C-type cytochrome</fullName>
    </submittedName>
</protein>
<proteinExistence type="predicted"/>
<evidence type="ECO:0000259" key="6">
    <source>
        <dbReference type="PROSITE" id="PS51007"/>
    </source>
</evidence>
<keyword evidence="5" id="KW-0812">Transmembrane</keyword>
<keyword evidence="2 4" id="KW-0479">Metal-binding</keyword>
<evidence type="ECO:0000313" key="8">
    <source>
        <dbReference type="Proteomes" id="UP001241110"/>
    </source>
</evidence>
<dbReference type="InterPro" id="IPR051459">
    <property type="entry name" value="Cytochrome_c-type_DH"/>
</dbReference>
<sequence>MKKVLRIFAIILIVLAVCITGLLTYVKVGLPNVGAAPEIKIKPTPELVARGEYLANHVNVCMDCHSTRDWTRFSGPVVPGTMGKGGERFGEELGLPGVYYARNITPAGLGEWTDGEIFRAISAGVSREGKPLFPLMPHPYYGKMDSTDIVALVAYLRTIKPIKNQVPESEPSFPMNFIIHTIPQKPTFQKRPDTSDVVAYGAYLVNAGTCEHCHSQKTKEGKLIPGMEFAGGVEFGLPTGVLRSANLTPDNETGLGLWSREAFIQRFKAHDPATGYQAQTVKSAEQQTIMPWTMYSGMSEHDLGAIYSYLKTLKPVKNPTVRFSPAKSEIAHK</sequence>
<evidence type="ECO:0000256" key="2">
    <source>
        <dbReference type="ARBA" id="ARBA00022723"/>
    </source>
</evidence>
<dbReference type="Gene3D" id="1.10.760.10">
    <property type="entry name" value="Cytochrome c-like domain"/>
    <property type="match status" value="2"/>
</dbReference>
<dbReference type="GO" id="GO:0009055">
    <property type="term" value="F:electron transfer activity"/>
    <property type="evidence" value="ECO:0007669"/>
    <property type="project" value="InterPro"/>
</dbReference>
<gene>
    <name evidence="7" type="ORF">QNI16_22280</name>
</gene>
<dbReference type="GO" id="GO:0020037">
    <property type="term" value="F:heme binding"/>
    <property type="evidence" value="ECO:0007669"/>
    <property type="project" value="InterPro"/>
</dbReference>
<evidence type="ECO:0000256" key="3">
    <source>
        <dbReference type="ARBA" id="ARBA00023004"/>
    </source>
</evidence>
<dbReference type="PANTHER" id="PTHR35008:SF8">
    <property type="entry name" value="ALCOHOL DEHYDROGENASE CYTOCHROME C SUBUNIT"/>
    <property type="match status" value="1"/>
</dbReference>
<dbReference type="Proteomes" id="UP001241110">
    <property type="component" value="Unassembled WGS sequence"/>
</dbReference>
<dbReference type="InterPro" id="IPR036909">
    <property type="entry name" value="Cyt_c-like_dom_sf"/>
</dbReference>
<dbReference type="PANTHER" id="PTHR35008">
    <property type="entry name" value="BLL4482 PROTEIN-RELATED"/>
    <property type="match status" value="1"/>
</dbReference>
<keyword evidence="5" id="KW-0472">Membrane</keyword>
<evidence type="ECO:0000256" key="1">
    <source>
        <dbReference type="ARBA" id="ARBA00022617"/>
    </source>
</evidence>
<dbReference type="SUPFAM" id="SSF46626">
    <property type="entry name" value="Cytochrome c"/>
    <property type="match status" value="2"/>
</dbReference>
<dbReference type="RefSeq" id="WP_313982907.1">
    <property type="nucleotide sequence ID" value="NZ_JASJOS010000010.1"/>
</dbReference>
<name>A0AAE3U921_9BACT</name>
<dbReference type="AlphaFoldDB" id="A0AAE3U921"/>
<accession>A0AAE3U921</accession>
<evidence type="ECO:0000256" key="4">
    <source>
        <dbReference type="PROSITE-ProRule" id="PRU00433"/>
    </source>
</evidence>
<evidence type="ECO:0000256" key="5">
    <source>
        <dbReference type="SAM" id="Phobius"/>
    </source>
</evidence>
<dbReference type="GO" id="GO:0046872">
    <property type="term" value="F:metal ion binding"/>
    <property type="evidence" value="ECO:0007669"/>
    <property type="project" value="UniProtKB-KW"/>
</dbReference>
<dbReference type="PROSITE" id="PS51007">
    <property type="entry name" value="CYTC"/>
    <property type="match status" value="2"/>
</dbReference>
<comment type="caution">
    <text evidence="7">The sequence shown here is derived from an EMBL/GenBank/DDBJ whole genome shotgun (WGS) entry which is preliminary data.</text>
</comment>
<feature type="domain" description="Cytochrome c" evidence="6">
    <location>
        <begin position="46"/>
        <end position="160"/>
    </location>
</feature>
<feature type="domain" description="Cytochrome c" evidence="6">
    <location>
        <begin position="196"/>
        <end position="314"/>
    </location>
</feature>
<keyword evidence="5" id="KW-1133">Transmembrane helix</keyword>
<reference evidence="7" key="1">
    <citation type="submission" date="2023-05" db="EMBL/GenBank/DDBJ databases">
        <authorList>
            <person name="Zhang X."/>
        </authorList>
    </citation>
    <scope>NUCLEOTIDE SEQUENCE</scope>
    <source>
        <strain evidence="7">YF14B1</strain>
    </source>
</reference>
<dbReference type="InterPro" id="IPR009056">
    <property type="entry name" value="Cyt_c-like_dom"/>
</dbReference>
<feature type="transmembrane region" description="Helical" evidence="5">
    <location>
        <begin position="7"/>
        <end position="26"/>
    </location>
</feature>
<keyword evidence="1 4" id="KW-0349">Heme</keyword>